<evidence type="ECO:0000256" key="9">
    <source>
        <dbReference type="SAM" id="MobiDB-lite"/>
    </source>
</evidence>
<keyword evidence="12" id="KW-1185">Reference proteome</keyword>
<evidence type="ECO:0000256" key="3">
    <source>
        <dbReference type="ARBA" id="ARBA00022771"/>
    </source>
</evidence>
<evidence type="ECO:0000259" key="11">
    <source>
        <dbReference type="PROSITE" id="PS51293"/>
    </source>
</evidence>
<name>A0A1S3D592_DIACI</name>
<dbReference type="GO" id="GO:0003677">
    <property type="term" value="F:DNA binding"/>
    <property type="evidence" value="ECO:0007669"/>
    <property type="project" value="UniProtKB-KW"/>
</dbReference>
<dbReference type="FunFam" id="4.10.1240.50:FF:000002">
    <property type="entry name" value="REST corepressor isoform X1"/>
    <property type="match status" value="1"/>
</dbReference>
<evidence type="ECO:0000256" key="1">
    <source>
        <dbReference type="ARBA" id="ARBA00004123"/>
    </source>
</evidence>
<dbReference type="STRING" id="121845.A0A1S3D592"/>
<dbReference type="FunFam" id="1.10.10.60:FF:000012">
    <property type="entry name" value="Metastasis-associated 1 family, member 3"/>
    <property type="match status" value="1"/>
</dbReference>
<dbReference type="KEGG" id="dci:103510834"/>
<evidence type="ECO:0000313" key="13">
    <source>
        <dbReference type="RefSeq" id="XP_008473756.1"/>
    </source>
</evidence>
<dbReference type="PaxDb" id="121845-A0A1S3D592"/>
<evidence type="ECO:0000256" key="6">
    <source>
        <dbReference type="ARBA" id="ARBA00023125"/>
    </source>
</evidence>
<dbReference type="SUPFAM" id="SSF46689">
    <property type="entry name" value="Homeodomain-like"/>
    <property type="match status" value="1"/>
</dbReference>
<accession>A0A1S3D592</accession>
<dbReference type="OMA" id="HNESQEN"/>
<feature type="domain" description="SANT" evidence="11">
    <location>
        <begin position="122"/>
        <end position="170"/>
    </location>
</feature>
<dbReference type="RefSeq" id="XP_008473756.1">
    <property type="nucleotide sequence ID" value="XM_008475534.3"/>
</dbReference>
<organism evidence="12 13">
    <name type="scientific">Diaphorina citri</name>
    <name type="common">Asian citrus psyllid</name>
    <dbReference type="NCBI Taxonomy" id="121845"/>
    <lineage>
        <taxon>Eukaryota</taxon>
        <taxon>Metazoa</taxon>
        <taxon>Ecdysozoa</taxon>
        <taxon>Arthropoda</taxon>
        <taxon>Hexapoda</taxon>
        <taxon>Insecta</taxon>
        <taxon>Pterygota</taxon>
        <taxon>Neoptera</taxon>
        <taxon>Paraneoptera</taxon>
        <taxon>Hemiptera</taxon>
        <taxon>Sternorrhyncha</taxon>
        <taxon>Psylloidea</taxon>
        <taxon>Psyllidae</taxon>
        <taxon>Diaphorininae</taxon>
        <taxon>Diaphorina</taxon>
    </lineage>
</organism>
<keyword evidence="4" id="KW-0862">Zinc</keyword>
<keyword evidence="7" id="KW-0804">Transcription</keyword>
<evidence type="ECO:0000256" key="4">
    <source>
        <dbReference type="ARBA" id="ARBA00022833"/>
    </source>
</evidence>
<dbReference type="InterPro" id="IPR051066">
    <property type="entry name" value="Trans_reg/Corepressor"/>
</dbReference>
<feature type="region of interest" description="Disordered" evidence="9">
    <location>
        <begin position="190"/>
        <end position="246"/>
    </location>
</feature>
<dbReference type="GO" id="GO:0006357">
    <property type="term" value="P:regulation of transcription by RNA polymerase II"/>
    <property type="evidence" value="ECO:0007669"/>
    <property type="project" value="TreeGrafter"/>
</dbReference>
<dbReference type="GO" id="GO:0000118">
    <property type="term" value="C:histone deacetylase complex"/>
    <property type="evidence" value="ECO:0007669"/>
    <property type="project" value="TreeGrafter"/>
</dbReference>
<dbReference type="Proteomes" id="UP000079169">
    <property type="component" value="Unplaced"/>
</dbReference>
<dbReference type="Gene3D" id="4.10.1240.50">
    <property type="match status" value="1"/>
</dbReference>
<dbReference type="PANTHER" id="PTHR16089">
    <property type="entry name" value="REST COREPRESSOR COREST PROTEIN-RELATED"/>
    <property type="match status" value="1"/>
</dbReference>
<dbReference type="PROSITE" id="PS51156">
    <property type="entry name" value="ELM2"/>
    <property type="match status" value="1"/>
</dbReference>
<dbReference type="CTD" id="32941"/>
<dbReference type="InterPro" id="IPR000949">
    <property type="entry name" value="ELM2_dom"/>
</dbReference>
<protein>
    <submittedName>
        <fullName evidence="13">REST corepressor</fullName>
    </submittedName>
</protein>
<dbReference type="PANTHER" id="PTHR16089:SF28">
    <property type="entry name" value="REST COREPRESSOR"/>
    <property type="match status" value="1"/>
</dbReference>
<dbReference type="Gene3D" id="1.10.10.60">
    <property type="entry name" value="Homeodomain-like"/>
    <property type="match status" value="1"/>
</dbReference>
<keyword evidence="8" id="KW-0539">Nucleus</keyword>
<dbReference type="GO" id="GO:0003714">
    <property type="term" value="F:transcription corepressor activity"/>
    <property type="evidence" value="ECO:0007669"/>
    <property type="project" value="TreeGrafter"/>
</dbReference>
<dbReference type="OrthoDB" id="10064338at2759"/>
<dbReference type="InterPro" id="IPR001005">
    <property type="entry name" value="SANT/Myb"/>
</dbReference>
<proteinExistence type="predicted"/>
<evidence type="ECO:0000259" key="10">
    <source>
        <dbReference type="PROSITE" id="PS51156"/>
    </source>
</evidence>
<gene>
    <name evidence="13" type="primary">LOC103510834</name>
</gene>
<evidence type="ECO:0000313" key="12">
    <source>
        <dbReference type="Proteomes" id="UP000079169"/>
    </source>
</evidence>
<dbReference type="GO" id="GO:0005667">
    <property type="term" value="C:transcription regulator complex"/>
    <property type="evidence" value="ECO:0007669"/>
    <property type="project" value="TreeGrafter"/>
</dbReference>
<sequence>MSIMDSNNKKTSLPCPYNDDDIDDLNKEKIAYFGRIRVGKDYQVSVPAFTPPTESAQTLPDNALQVWCPSDEISDVKLSNYLLAAKEKFGYKEEQSLGMLLWHQHCLKNAITDLANFMPCPDEWETKDKVLFEQAFQFYGKNFYGIRAMLPDKKIGQLVKYYYMWKKTRKSKSLIDKYQTRKSFKIKNDDDSLDVDEDMSDNEIPSEKKWKPGCQQKAPVPSTRHNESQENDPGNCIMDTGTGDGK</sequence>
<dbReference type="SMART" id="SM00717">
    <property type="entry name" value="SANT"/>
    <property type="match status" value="1"/>
</dbReference>
<dbReference type="GeneID" id="103510834"/>
<evidence type="ECO:0000256" key="8">
    <source>
        <dbReference type="ARBA" id="ARBA00023242"/>
    </source>
</evidence>
<keyword evidence="3" id="KW-0863">Zinc-finger</keyword>
<dbReference type="InterPro" id="IPR009057">
    <property type="entry name" value="Homeodomain-like_sf"/>
</dbReference>
<keyword evidence="2" id="KW-0479">Metal-binding</keyword>
<comment type="subcellular location">
    <subcellularLocation>
        <location evidence="1">Nucleus</location>
    </subcellularLocation>
</comment>
<dbReference type="SMART" id="SM01189">
    <property type="entry name" value="ELM2"/>
    <property type="match status" value="1"/>
</dbReference>
<evidence type="ECO:0000256" key="2">
    <source>
        <dbReference type="ARBA" id="ARBA00022723"/>
    </source>
</evidence>
<dbReference type="Pfam" id="PF01448">
    <property type="entry name" value="ELM2"/>
    <property type="match status" value="1"/>
</dbReference>
<evidence type="ECO:0000256" key="5">
    <source>
        <dbReference type="ARBA" id="ARBA00023015"/>
    </source>
</evidence>
<feature type="domain" description="ELM2" evidence="10">
    <location>
        <begin position="34"/>
        <end position="118"/>
    </location>
</feature>
<dbReference type="PROSITE" id="PS51293">
    <property type="entry name" value="SANT"/>
    <property type="match status" value="1"/>
</dbReference>
<dbReference type="GO" id="GO:0008270">
    <property type="term" value="F:zinc ion binding"/>
    <property type="evidence" value="ECO:0007669"/>
    <property type="project" value="UniProtKB-KW"/>
</dbReference>
<evidence type="ECO:0000256" key="7">
    <source>
        <dbReference type="ARBA" id="ARBA00023163"/>
    </source>
</evidence>
<keyword evidence="5" id="KW-0805">Transcription regulation</keyword>
<feature type="compositionally biased region" description="Acidic residues" evidence="9">
    <location>
        <begin position="191"/>
        <end position="201"/>
    </location>
</feature>
<reference evidence="13" key="1">
    <citation type="submission" date="2025-08" db="UniProtKB">
        <authorList>
            <consortium name="RefSeq"/>
        </authorList>
    </citation>
    <scope>IDENTIFICATION</scope>
</reference>
<dbReference type="InterPro" id="IPR017884">
    <property type="entry name" value="SANT_dom"/>
</dbReference>
<keyword evidence="6" id="KW-0238">DNA-binding</keyword>
<dbReference type="AlphaFoldDB" id="A0A1S3D592"/>